<name>H1YCB1_9SPHI</name>
<proteinExistence type="predicted"/>
<sequence length="155" mass="18237">MTLVIENAENYDKSIWVLDLDAVIKENREKAQSKQDPMADLKKILDKVAGNNKIDVLINTPCFEFWFLLHVKETGKYYAECDPISKELKKFHPVEDYEKTKKYFTNSANDIYRRLKPYQTTGYRNSRKLGDFNISNPQQAKAEMFKIFDLLDLNK</sequence>
<dbReference type="eggNOG" id="ENOG5030315">
    <property type="taxonomic scope" value="Bacteria"/>
</dbReference>
<reference evidence="1" key="1">
    <citation type="submission" date="2011-09" db="EMBL/GenBank/DDBJ databases">
        <title>The permanent draft genome of Mucilaginibacter paludis DSM 18603.</title>
        <authorList>
            <consortium name="US DOE Joint Genome Institute (JGI-PGF)"/>
            <person name="Lucas S."/>
            <person name="Han J."/>
            <person name="Lapidus A."/>
            <person name="Bruce D."/>
            <person name="Goodwin L."/>
            <person name="Pitluck S."/>
            <person name="Peters L."/>
            <person name="Kyrpides N."/>
            <person name="Mavromatis K."/>
            <person name="Ivanova N."/>
            <person name="Mikhailova N."/>
            <person name="Held B."/>
            <person name="Detter J.C."/>
            <person name="Tapia R."/>
            <person name="Han C."/>
            <person name="Land M."/>
            <person name="Hauser L."/>
            <person name="Markowitz V."/>
            <person name="Cheng J.-F."/>
            <person name="Hugenholtz P."/>
            <person name="Woyke T."/>
            <person name="Wu D."/>
            <person name="Tindall B."/>
            <person name="Brambilla E."/>
            <person name="Klenk H.-P."/>
            <person name="Eisen J.A."/>
        </authorList>
    </citation>
    <scope>NUCLEOTIDE SEQUENCE [LARGE SCALE GENOMIC DNA]</scope>
    <source>
        <strain evidence="1">DSM 18603</strain>
    </source>
</reference>
<evidence type="ECO:0000313" key="1">
    <source>
        <dbReference type="EMBL" id="EHQ30102.1"/>
    </source>
</evidence>
<dbReference type="Proteomes" id="UP000002774">
    <property type="component" value="Chromosome"/>
</dbReference>
<dbReference type="STRING" id="714943.Mucpa_6044"/>
<dbReference type="AlphaFoldDB" id="H1YCB1"/>
<gene>
    <name evidence="1" type="ORF">Mucpa_6044</name>
</gene>
<evidence type="ECO:0000313" key="2">
    <source>
        <dbReference type="Proteomes" id="UP000002774"/>
    </source>
</evidence>
<dbReference type="Pfam" id="PF13707">
    <property type="entry name" value="RloB"/>
    <property type="match status" value="1"/>
</dbReference>
<protein>
    <recommendedName>
        <fullName evidence="3">RloB-like protein</fullName>
    </recommendedName>
</protein>
<organism evidence="1 2">
    <name type="scientific">Mucilaginibacter paludis DSM 18603</name>
    <dbReference type="NCBI Taxonomy" id="714943"/>
    <lineage>
        <taxon>Bacteria</taxon>
        <taxon>Pseudomonadati</taxon>
        <taxon>Bacteroidota</taxon>
        <taxon>Sphingobacteriia</taxon>
        <taxon>Sphingobacteriales</taxon>
        <taxon>Sphingobacteriaceae</taxon>
        <taxon>Mucilaginibacter</taxon>
    </lineage>
</organism>
<dbReference type="InterPro" id="IPR025591">
    <property type="entry name" value="RloB"/>
</dbReference>
<dbReference type="OrthoDB" id="9796523at2"/>
<dbReference type="RefSeq" id="WP_008511627.1">
    <property type="nucleotide sequence ID" value="NZ_CM001403.1"/>
</dbReference>
<accession>H1YCB1</accession>
<dbReference type="HOGENOM" id="CLU_116606_0_0_10"/>
<evidence type="ECO:0008006" key="3">
    <source>
        <dbReference type="Google" id="ProtNLM"/>
    </source>
</evidence>
<keyword evidence="2" id="KW-1185">Reference proteome</keyword>
<dbReference type="EMBL" id="CM001403">
    <property type="protein sequence ID" value="EHQ30102.1"/>
    <property type="molecule type" value="Genomic_DNA"/>
</dbReference>